<organism evidence="2 3">
    <name type="scientific">Mongoliitalea lutea</name>
    <dbReference type="NCBI Taxonomy" id="849756"/>
    <lineage>
        <taxon>Bacteria</taxon>
        <taxon>Pseudomonadati</taxon>
        <taxon>Bacteroidota</taxon>
        <taxon>Cytophagia</taxon>
        <taxon>Cytophagales</taxon>
        <taxon>Cyclobacteriaceae</taxon>
        <taxon>Mongoliitalea</taxon>
    </lineage>
</organism>
<dbReference type="PANTHER" id="PTHR15032:SF4">
    <property type="entry name" value="N-ACYL-PHOSPHATIDYLETHANOLAMINE-HYDROLYZING PHOSPHOLIPASE D"/>
    <property type="match status" value="1"/>
</dbReference>
<dbReference type="Gene3D" id="3.60.15.10">
    <property type="entry name" value="Ribonuclease Z/Hydroxyacylglutathione hydrolase-like"/>
    <property type="match status" value="1"/>
</dbReference>
<dbReference type="PANTHER" id="PTHR15032">
    <property type="entry name" value="N-ACYL-PHOSPHATIDYLETHANOLAMINE-HYDROLYZING PHOSPHOLIPASE D"/>
    <property type="match status" value="1"/>
</dbReference>
<dbReference type="GO" id="GO:0005737">
    <property type="term" value="C:cytoplasm"/>
    <property type="evidence" value="ECO:0007669"/>
    <property type="project" value="TreeGrafter"/>
</dbReference>
<dbReference type="InterPro" id="IPR001279">
    <property type="entry name" value="Metallo-B-lactamas"/>
</dbReference>
<reference evidence="2" key="1">
    <citation type="journal article" date="2014" name="Int. J. Syst. Evol. Microbiol.">
        <title>Complete genome sequence of Corynebacterium casei LMG S-19264T (=DSM 44701T), isolated from a smear-ripened cheese.</title>
        <authorList>
            <consortium name="US DOE Joint Genome Institute (JGI-PGF)"/>
            <person name="Walter F."/>
            <person name="Albersmeier A."/>
            <person name="Kalinowski J."/>
            <person name="Ruckert C."/>
        </authorList>
    </citation>
    <scope>NUCLEOTIDE SEQUENCE</scope>
    <source>
        <strain evidence="2">KCTC 23224</strain>
    </source>
</reference>
<dbReference type="EMBL" id="BMYF01000016">
    <property type="protein sequence ID" value="GHB43932.1"/>
    <property type="molecule type" value="Genomic_DNA"/>
</dbReference>
<evidence type="ECO:0000313" key="3">
    <source>
        <dbReference type="Proteomes" id="UP000642809"/>
    </source>
</evidence>
<feature type="domain" description="Metallo-beta-lactamase" evidence="1">
    <location>
        <begin position="107"/>
        <end position="300"/>
    </location>
</feature>
<dbReference type="SUPFAM" id="SSF56281">
    <property type="entry name" value="Metallo-hydrolase/oxidoreductase"/>
    <property type="match status" value="1"/>
</dbReference>
<evidence type="ECO:0000313" key="2">
    <source>
        <dbReference type="EMBL" id="GHB43932.1"/>
    </source>
</evidence>
<name>A0A8J3CXE6_9BACT</name>
<keyword evidence="3" id="KW-1185">Reference proteome</keyword>
<dbReference type="AlphaFoldDB" id="A0A8J3CXE6"/>
<accession>A0A8J3CXE6</accession>
<dbReference type="InterPro" id="IPR036866">
    <property type="entry name" value="RibonucZ/Hydroxyglut_hydro"/>
</dbReference>
<gene>
    <name evidence="2" type="ORF">GCM10008106_26180</name>
</gene>
<evidence type="ECO:0000259" key="1">
    <source>
        <dbReference type="Pfam" id="PF12706"/>
    </source>
</evidence>
<comment type="caution">
    <text evidence="2">The sequence shown here is derived from an EMBL/GenBank/DDBJ whole genome shotgun (WGS) entry which is preliminary data.</text>
</comment>
<sequence length="339" mass="39219">MMNQSIDEQIEYIENTTLRTVPTVPTTWKGTPMDAKGNFVNLYQPFEDSFSDLIKWQLSKNPLKDAKKNEERRLRKDFDPAILTSQEDYLIWLGHASYLIQVKGKVLLIDPFLEKNTFLKRESPEVLQVEDLPTIDYLLLSHNHRDHIDKATIQKLLKLQPGVEVLTGLKVGDVIGKWGDFGRIQEAGWFQEYNTSDSSLQIVYVPSRHWSRRWLWDLNENLWGGFWIQSEDTSIYFMGDSGFGPHFEDIRQVMGQPDYCLMGVGAFRPEWFMNQAHISPMDAIEAFNSLGGSYFIPMHYGTFDLSDEPRMEPWDILVANQSKLRGTLVDPILGKNLLH</sequence>
<proteinExistence type="predicted"/>
<dbReference type="Proteomes" id="UP000642809">
    <property type="component" value="Unassembled WGS sequence"/>
</dbReference>
<protein>
    <submittedName>
        <fullName evidence="2">Membrane protein</fullName>
    </submittedName>
</protein>
<reference evidence="2" key="2">
    <citation type="submission" date="2020-09" db="EMBL/GenBank/DDBJ databases">
        <authorList>
            <person name="Sun Q."/>
            <person name="Kim S."/>
        </authorList>
    </citation>
    <scope>NUCLEOTIDE SEQUENCE</scope>
    <source>
        <strain evidence="2">KCTC 23224</strain>
    </source>
</reference>
<dbReference type="Pfam" id="PF12706">
    <property type="entry name" value="Lactamase_B_2"/>
    <property type="match status" value="1"/>
</dbReference>